<dbReference type="OrthoDB" id="2274644at2759"/>
<dbReference type="PANTHER" id="PTHR12271:SF40">
    <property type="entry name" value="POLY(A) RNA POLYMERASE GLD2"/>
    <property type="match status" value="1"/>
</dbReference>
<dbReference type="GO" id="GO:0016779">
    <property type="term" value="F:nucleotidyltransferase activity"/>
    <property type="evidence" value="ECO:0007669"/>
    <property type="project" value="UniProtKB-ARBA"/>
</dbReference>
<reference evidence="3 4" key="1">
    <citation type="journal article" date="2019" name="Nat. Ecol. Evol.">
        <title>Megaphylogeny resolves global patterns of mushroom evolution.</title>
        <authorList>
            <person name="Varga T."/>
            <person name="Krizsan K."/>
            <person name="Foldi C."/>
            <person name="Dima B."/>
            <person name="Sanchez-Garcia M."/>
            <person name="Sanchez-Ramirez S."/>
            <person name="Szollosi G.J."/>
            <person name="Szarkandi J.G."/>
            <person name="Papp V."/>
            <person name="Albert L."/>
            <person name="Andreopoulos W."/>
            <person name="Angelini C."/>
            <person name="Antonin V."/>
            <person name="Barry K.W."/>
            <person name="Bougher N.L."/>
            <person name="Buchanan P."/>
            <person name="Buyck B."/>
            <person name="Bense V."/>
            <person name="Catcheside P."/>
            <person name="Chovatia M."/>
            <person name="Cooper J."/>
            <person name="Damon W."/>
            <person name="Desjardin D."/>
            <person name="Finy P."/>
            <person name="Geml J."/>
            <person name="Haridas S."/>
            <person name="Hughes K."/>
            <person name="Justo A."/>
            <person name="Karasinski D."/>
            <person name="Kautmanova I."/>
            <person name="Kiss B."/>
            <person name="Kocsube S."/>
            <person name="Kotiranta H."/>
            <person name="LaButti K.M."/>
            <person name="Lechner B.E."/>
            <person name="Liimatainen K."/>
            <person name="Lipzen A."/>
            <person name="Lukacs Z."/>
            <person name="Mihaltcheva S."/>
            <person name="Morgado L.N."/>
            <person name="Niskanen T."/>
            <person name="Noordeloos M.E."/>
            <person name="Ohm R.A."/>
            <person name="Ortiz-Santana B."/>
            <person name="Ovrebo C."/>
            <person name="Racz N."/>
            <person name="Riley R."/>
            <person name="Savchenko A."/>
            <person name="Shiryaev A."/>
            <person name="Soop K."/>
            <person name="Spirin V."/>
            <person name="Szebenyi C."/>
            <person name="Tomsovsky M."/>
            <person name="Tulloss R.E."/>
            <person name="Uehling J."/>
            <person name="Grigoriev I.V."/>
            <person name="Vagvolgyi C."/>
            <person name="Papp T."/>
            <person name="Martin F.M."/>
            <person name="Miettinen O."/>
            <person name="Hibbett D.S."/>
            <person name="Nagy L.G."/>
        </authorList>
    </citation>
    <scope>NUCLEOTIDE SEQUENCE [LARGE SCALE GENOMIC DNA]</scope>
    <source>
        <strain evidence="3 4">CBS 309.79</strain>
    </source>
</reference>
<evidence type="ECO:0000313" key="3">
    <source>
        <dbReference type="EMBL" id="TFL00130.1"/>
    </source>
</evidence>
<dbReference type="PANTHER" id="PTHR12271">
    <property type="entry name" value="POLY A POLYMERASE CID PAP -RELATED"/>
    <property type="match status" value="1"/>
</dbReference>
<dbReference type="Pfam" id="PF22600">
    <property type="entry name" value="MTPAP-like_central"/>
    <property type="match status" value="1"/>
</dbReference>
<dbReference type="AlphaFoldDB" id="A0A5C3QG65"/>
<feature type="region of interest" description="Disordered" evidence="1">
    <location>
        <begin position="75"/>
        <end position="107"/>
    </location>
</feature>
<dbReference type="GO" id="GO:0010605">
    <property type="term" value="P:negative regulation of macromolecule metabolic process"/>
    <property type="evidence" value="ECO:0007669"/>
    <property type="project" value="UniProtKB-ARBA"/>
</dbReference>
<dbReference type="SUPFAM" id="SSF81301">
    <property type="entry name" value="Nucleotidyltransferase"/>
    <property type="match status" value="1"/>
</dbReference>
<keyword evidence="4" id="KW-1185">Reference proteome</keyword>
<dbReference type="SUPFAM" id="SSF81631">
    <property type="entry name" value="PAP/OAS1 substrate-binding domain"/>
    <property type="match status" value="1"/>
</dbReference>
<dbReference type="InterPro" id="IPR043519">
    <property type="entry name" value="NT_sf"/>
</dbReference>
<evidence type="ECO:0000256" key="1">
    <source>
        <dbReference type="SAM" id="MobiDB-lite"/>
    </source>
</evidence>
<feature type="domain" description="Poly(A) RNA polymerase mitochondrial-like central palm" evidence="2">
    <location>
        <begin position="231"/>
        <end position="351"/>
    </location>
</feature>
<dbReference type="CDD" id="cd05402">
    <property type="entry name" value="NT_PAP_TUTase"/>
    <property type="match status" value="1"/>
</dbReference>
<protein>
    <recommendedName>
        <fullName evidence="2">Poly(A) RNA polymerase mitochondrial-like central palm domain-containing protein</fullName>
    </recommendedName>
</protein>
<dbReference type="Proteomes" id="UP000305067">
    <property type="component" value="Unassembled WGS sequence"/>
</dbReference>
<dbReference type="Gene3D" id="1.10.1410.10">
    <property type="match status" value="1"/>
</dbReference>
<sequence length="597" mass="65913">MHSHFNKDANFLIKRFSLAEQLYLSSGQSSQCWRQSIALLVLWASSHGLKDFTPTVVSTMLDHLNHCLEEKHRRKEAQAALKAPSASPNAHPSPAPAEGLKPAPDFRESPSRLSEIMLQFFSHYSSLERIAASDIVGIPGTTKEQFGSAYPCLLRDVLIITDPSDSPQAAPVSSETVKTFGDLCSLAQLKIEKSKHLLSIFHPSICNSLPSSNTRADSDWISRHAFQPSLDRMDTVARVNQAIQNTFSTYYHVEVFGSSRYQVDNPAGDLDLDPERKAGFAPEGTEQQAPIYHVKRIATALRKAGFQNVVPIKSVTIPIVRFRDPVTALECDISVNNLLGITNSELLRAYCDAFPTLRSMIKIIKLWAKRLGLNDPSGSGGGGTTFSSYCLSIMTVAFLQVGLQRLQLLKLITLTDYHPKELNLLPTLQDLPDLPIDASEGWFWTKLKGDQRVRCDTRFRDVKSTIAPRSTDDSHTLDSLMTSWFKFWGDEFDYDVYIVDITGQIGGFRFRPVIVSGASVGPGEVDPSVLAGDPPLCVLDPFIRIRNIAGSVKLPNLERFIGECRRATSIALHGTMDDVVPESGADDGFEGYGVVEA</sequence>
<dbReference type="InterPro" id="IPR054708">
    <property type="entry name" value="MTPAP-like_central"/>
</dbReference>
<dbReference type="EMBL" id="ML178830">
    <property type="protein sequence ID" value="TFL00130.1"/>
    <property type="molecule type" value="Genomic_DNA"/>
</dbReference>
<dbReference type="GO" id="GO:0031123">
    <property type="term" value="P:RNA 3'-end processing"/>
    <property type="evidence" value="ECO:0007669"/>
    <property type="project" value="TreeGrafter"/>
</dbReference>
<dbReference type="Gene3D" id="3.30.460.10">
    <property type="entry name" value="Beta Polymerase, domain 2"/>
    <property type="match status" value="1"/>
</dbReference>
<name>A0A5C3QG65_9AGAR</name>
<gene>
    <name evidence="3" type="ORF">BDV98DRAFT_605574</name>
</gene>
<feature type="compositionally biased region" description="Low complexity" evidence="1">
    <location>
        <begin position="83"/>
        <end position="92"/>
    </location>
</feature>
<accession>A0A5C3QG65</accession>
<organism evidence="3 4">
    <name type="scientific">Pterulicium gracile</name>
    <dbReference type="NCBI Taxonomy" id="1884261"/>
    <lineage>
        <taxon>Eukaryota</taxon>
        <taxon>Fungi</taxon>
        <taxon>Dikarya</taxon>
        <taxon>Basidiomycota</taxon>
        <taxon>Agaricomycotina</taxon>
        <taxon>Agaricomycetes</taxon>
        <taxon>Agaricomycetidae</taxon>
        <taxon>Agaricales</taxon>
        <taxon>Pleurotineae</taxon>
        <taxon>Pterulaceae</taxon>
        <taxon>Pterulicium</taxon>
    </lineage>
</organism>
<proteinExistence type="predicted"/>
<evidence type="ECO:0000259" key="2">
    <source>
        <dbReference type="Pfam" id="PF22600"/>
    </source>
</evidence>
<evidence type="ECO:0000313" key="4">
    <source>
        <dbReference type="Proteomes" id="UP000305067"/>
    </source>
</evidence>
<dbReference type="STRING" id="1884261.A0A5C3QG65"/>